<feature type="compositionally biased region" description="Low complexity" evidence="1">
    <location>
        <begin position="65"/>
        <end position="87"/>
    </location>
</feature>
<feature type="region of interest" description="Disordered" evidence="1">
    <location>
        <begin position="63"/>
        <end position="147"/>
    </location>
</feature>
<protein>
    <submittedName>
        <fullName evidence="2">Histone demethylation 3d</fullName>
    </submittedName>
</protein>
<dbReference type="Proteomes" id="UP000532311">
    <property type="component" value="Unassembled WGS sequence"/>
</dbReference>
<keyword evidence="3" id="KW-1185">Reference proteome</keyword>
<evidence type="ECO:0000313" key="2">
    <source>
        <dbReference type="EMBL" id="KAF5721128.1"/>
    </source>
</evidence>
<sequence>MADLEPPAHTITIVASLKSLIAEKDVEDIYALLDANLNELEAAVDLVVTGNELLNLNSAKKLGLQSTSTTSETETQSDSSQLDVSSEPHPPASPSASPELRPWSYAKKATSNAAKAAVHKRQVKTRTSARLNKTAQPEPTPNRYEKRIDDRDDVLSLELWQLGKNLAATICALASDVEQIQKAQVSGLAEAMKRRSTDTWDLEPKDGWDVNKNTITVDSEDHIRIRTTNREQSFHSPGFEGLKDRITAREAGRKLACFISHPKRYIPFYAGVMKSPLWNLCPLHAGRLADIGGLRRANVPYAHCRGQYAGTAMHKEEANFGSASVGFAGITAFLFVDTRGTTMLEGWVRDTIPDAPPNEKSCDQWVLSDQPKQQIVSLMLGFRTAPSTISNETDLTDDNYMNVYPRYFDQVKKQTILTEFQVEYARSCLAKRTLEVLQEEGRDRVTTTNIDQVAQKLGLDVGTSLKMKDIYHVGRAWNKFCDDFD</sequence>
<comment type="caution">
    <text evidence="2">The sequence shown here is derived from an EMBL/GenBank/DDBJ whole genome shotgun (WGS) entry which is preliminary data.</text>
</comment>
<evidence type="ECO:0000256" key="1">
    <source>
        <dbReference type="SAM" id="MobiDB-lite"/>
    </source>
</evidence>
<accession>A0A8H5YYS6</accession>
<gene>
    <name evidence="2" type="ORF">FGLOB1_336</name>
</gene>
<feature type="compositionally biased region" description="Polar residues" evidence="1">
    <location>
        <begin position="125"/>
        <end position="137"/>
    </location>
</feature>
<name>A0A8H5YYS6_9HYPO</name>
<feature type="compositionally biased region" description="Low complexity" evidence="1">
    <location>
        <begin position="106"/>
        <end position="116"/>
    </location>
</feature>
<proteinExistence type="predicted"/>
<reference evidence="2 3" key="1">
    <citation type="submission" date="2020-05" db="EMBL/GenBank/DDBJ databases">
        <title>Identification and distribution of gene clusters putatively required for synthesis of sphingolipid metabolism inhibitors in phylogenetically diverse species of the filamentous fungus Fusarium.</title>
        <authorList>
            <person name="Kim H.-S."/>
            <person name="Busman M."/>
            <person name="Brown D.W."/>
            <person name="Divon H."/>
            <person name="Uhlig S."/>
            <person name="Proctor R.H."/>
        </authorList>
    </citation>
    <scope>NUCLEOTIDE SEQUENCE [LARGE SCALE GENOMIC DNA]</scope>
    <source>
        <strain evidence="2 3">NRRL 26131</strain>
    </source>
</reference>
<evidence type="ECO:0000313" key="3">
    <source>
        <dbReference type="Proteomes" id="UP000532311"/>
    </source>
</evidence>
<dbReference type="AlphaFoldDB" id="A0A8H5YYS6"/>
<dbReference type="EMBL" id="JAAQPF010000010">
    <property type="protein sequence ID" value="KAF5721128.1"/>
    <property type="molecule type" value="Genomic_DNA"/>
</dbReference>
<organism evidence="2 3">
    <name type="scientific">Fusarium globosum</name>
    <dbReference type="NCBI Taxonomy" id="78864"/>
    <lineage>
        <taxon>Eukaryota</taxon>
        <taxon>Fungi</taxon>
        <taxon>Dikarya</taxon>
        <taxon>Ascomycota</taxon>
        <taxon>Pezizomycotina</taxon>
        <taxon>Sordariomycetes</taxon>
        <taxon>Hypocreomycetidae</taxon>
        <taxon>Hypocreales</taxon>
        <taxon>Nectriaceae</taxon>
        <taxon>Fusarium</taxon>
        <taxon>Fusarium fujikuroi species complex</taxon>
    </lineage>
</organism>